<keyword evidence="5" id="KW-0067">ATP-binding</keyword>
<comment type="caution">
    <text evidence="8">The sequence shown here is derived from an EMBL/GenBank/DDBJ whole genome shotgun (WGS) entry which is preliminary data.</text>
</comment>
<gene>
    <name evidence="8" type="ORF">D9V37_02175</name>
</gene>
<dbReference type="InterPro" id="IPR029056">
    <property type="entry name" value="Ribokinase-like"/>
</dbReference>
<proteinExistence type="inferred from homology"/>
<organism evidence="8 9">
    <name type="scientific">Nocardioides mangrovicus</name>
    <dbReference type="NCBI Taxonomy" id="2478913"/>
    <lineage>
        <taxon>Bacteria</taxon>
        <taxon>Bacillati</taxon>
        <taxon>Actinomycetota</taxon>
        <taxon>Actinomycetes</taxon>
        <taxon>Propionibacteriales</taxon>
        <taxon>Nocardioidaceae</taxon>
        <taxon>Nocardioides</taxon>
    </lineage>
</organism>
<dbReference type="EMBL" id="RDBE01000001">
    <property type="protein sequence ID" value="RLV50785.1"/>
    <property type="molecule type" value="Genomic_DNA"/>
</dbReference>
<protein>
    <submittedName>
        <fullName evidence="8">Carbohydrate kinase</fullName>
    </submittedName>
</protein>
<dbReference type="SUPFAM" id="SSF53613">
    <property type="entry name" value="Ribokinase-like"/>
    <property type="match status" value="1"/>
</dbReference>
<name>A0A3L8P6A0_9ACTN</name>
<dbReference type="PANTHER" id="PTHR43085">
    <property type="entry name" value="HEXOKINASE FAMILY MEMBER"/>
    <property type="match status" value="1"/>
</dbReference>
<evidence type="ECO:0000259" key="7">
    <source>
        <dbReference type="Pfam" id="PF00294"/>
    </source>
</evidence>
<comment type="similarity">
    <text evidence="1">Belongs to the carbohydrate kinase PfkB family.</text>
</comment>
<keyword evidence="9" id="KW-1185">Reference proteome</keyword>
<feature type="region of interest" description="Disordered" evidence="6">
    <location>
        <begin position="286"/>
        <end position="307"/>
    </location>
</feature>
<evidence type="ECO:0000256" key="4">
    <source>
        <dbReference type="ARBA" id="ARBA00022777"/>
    </source>
</evidence>
<sequence length="307" mass="31966">MIVVVGESLVDIVDRQDGQEPDEQVGGGPLNIAVGLARLDQPALLITQTARDARGERIQQRLHDNEVEVVVAPTASGRTSTATALVDASGAASYDFDLEWTLPHQELPDCDALHVGSLGTALDPGRTSVLDLVEQAYGRGTFLSFDPNLRPAFTDSAEAAWRDVESIADRATLVKMSDEDVALMQPGADPADIARILLQGERTELVVVTHGAGGAVGYAEGIEVGVPTPQVDVADTVGAGDSFMSALLAILADDGALSTYGGGLPADEAGLHRLLTGAATAAAVTCSRRGADPPRRSELPDGWPAEQ</sequence>
<dbReference type="InterPro" id="IPR002173">
    <property type="entry name" value="Carboh/pur_kinase_PfkB_CS"/>
</dbReference>
<dbReference type="InterPro" id="IPR050306">
    <property type="entry name" value="PfkB_Carbo_kinase"/>
</dbReference>
<dbReference type="PROSITE" id="PS00584">
    <property type="entry name" value="PFKB_KINASES_2"/>
    <property type="match status" value="1"/>
</dbReference>
<dbReference type="AlphaFoldDB" id="A0A3L8P6A0"/>
<dbReference type="RefSeq" id="WP_121804466.1">
    <property type="nucleotide sequence ID" value="NZ_RDBE01000001.1"/>
</dbReference>
<keyword evidence="2" id="KW-0808">Transferase</keyword>
<dbReference type="PANTHER" id="PTHR43085:SF1">
    <property type="entry name" value="PSEUDOURIDINE KINASE-RELATED"/>
    <property type="match status" value="1"/>
</dbReference>
<evidence type="ECO:0000256" key="6">
    <source>
        <dbReference type="SAM" id="MobiDB-lite"/>
    </source>
</evidence>
<feature type="compositionally biased region" description="Basic and acidic residues" evidence="6">
    <location>
        <begin position="289"/>
        <end position="299"/>
    </location>
</feature>
<dbReference type="CDD" id="cd01167">
    <property type="entry name" value="bac_FRK"/>
    <property type="match status" value="1"/>
</dbReference>
<keyword evidence="4 8" id="KW-0418">Kinase</keyword>
<evidence type="ECO:0000313" key="8">
    <source>
        <dbReference type="EMBL" id="RLV50785.1"/>
    </source>
</evidence>
<keyword evidence="3" id="KW-0547">Nucleotide-binding</keyword>
<dbReference type="GO" id="GO:0005524">
    <property type="term" value="F:ATP binding"/>
    <property type="evidence" value="ECO:0007669"/>
    <property type="project" value="UniProtKB-KW"/>
</dbReference>
<evidence type="ECO:0000256" key="1">
    <source>
        <dbReference type="ARBA" id="ARBA00010688"/>
    </source>
</evidence>
<evidence type="ECO:0000256" key="5">
    <source>
        <dbReference type="ARBA" id="ARBA00022840"/>
    </source>
</evidence>
<dbReference type="Proteomes" id="UP000281708">
    <property type="component" value="Unassembled WGS sequence"/>
</dbReference>
<evidence type="ECO:0000256" key="3">
    <source>
        <dbReference type="ARBA" id="ARBA00022741"/>
    </source>
</evidence>
<evidence type="ECO:0000256" key="2">
    <source>
        <dbReference type="ARBA" id="ARBA00022679"/>
    </source>
</evidence>
<evidence type="ECO:0000313" key="9">
    <source>
        <dbReference type="Proteomes" id="UP000281708"/>
    </source>
</evidence>
<dbReference type="GO" id="GO:0016301">
    <property type="term" value="F:kinase activity"/>
    <property type="evidence" value="ECO:0007669"/>
    <property type="project" value="UniProtKB-KW"/>
</dbReference>
<dbReference type="OrthoDB" id="9795789at2"/>
<feature type="domain" description="Carbohydrate kinase PfkB" evidence="7">
    <location>
        <begin position="2"/>
        <end position="294"/>
    </location>
</feature>
<dbReference type="Gene3D" id="3.40.1190.20">
    <property type="match status" value="1"/>
</dbReference>
<dbReference type="Pfam" id="PF00294">
    <property type="entry name" value="PfkB"/>
    <property type="match status" value="1"/>
</dbReference>
<accession>A0A3L8P6A0</accession>
<dbReference type="InterPro" id="IPR011611">
    <property type="entry name" value="PfkB_dom"/>
</dbReference>
<reference evidence="8 9" key="1">
    <citation type="submission" date="2018-10" db="EMBL/GenBank/DDBJ databases">
        <title>Marmoricola sp. 4Q3S-7 whole genome shotgun sequence.</title>
        <authorList>
            <person name="Li F."/>
        </authorList>
    </citation>
    <scope>NUCLEOTIDE SEQUENCE [LARGE SCALE GENOMIC DNA]</scope>
    <source>
        <strain evidence="8 9">4Q3S-7</strain>
    </source>
</reference>